<keyword evidence="2" id="KW-1185">Reference proteome</keyword>
<proteinExistence type="predicted"/>
<dbReference type="InterPro" id="IPR052050">
    <property type="entry name" value="SecEffector_AnkRepeat"/>
</dbReference>
<dbReference type="SUPFAM" id="SSF48403">
    <property type="entry name" value="Ankyrin repeat"/>
    <property type="match status" value="2"/>
</dbReference>
<dbReference type="PANTHER" id="PTHR46586">
    <property type="entry name" value="ANKYRIN REPEAT-CONTAINING PROTEIN"/>
    <property type="match status" value="1"/>
</dbReference>
<protein>
    <recommendedName>
        <fullName evidence="3">Ankyrin repeat protein</fullName>
    </recommendedName>
</protein>
<dbReference type="Gene3D" id="1.25.40.20">
    <property type="entry name" value="Ankyrin repeat-containing domain"/>
    <property type="match status" value="1"/>
</dbReference>
<dbReference type="AlphaFoldDB" id="A0A6A4E4Q4"/>
<organism evidence="1 2">
    <name type="scientific">Phytophthora rubi</name>
    <dbReference type="NCBI Taxonomy" id="129364"/>
    <lineage>
        <taxon>Eukaryota</taxon>
        <taxon>Sar</taxon>
        <taxon>Stramenopiles</taxon>
        <taxon>Oomycota</taxon>
        <taxon>Peronosporomycetes</taxon>
        <taxon>Peronosporales</taxon>
        <taxon>Peronosporaceae</taxon>
        <taxon>Phytophthora</taxon>
    </lineage>
</organism>
<sequence length="561" mass="62051">MKTLPTTLSARKRLKDARLPLTIRALPHVLKRIDLFAMSIEQAAVEAAASNDIERLEKLLAQMDIDDDRDDVGCKGTDIAAAKGYTEVVKTIYRWWVSGGYEPTEMCTRALAEAAAGGHDAVVRVLLTDWYDWKLFDARVEDDDLPVEQVYDFDVLEALELAVKHNHHKTARVICETSKISGEMYKWAAEHDNLQVFDDVYDFHGDRDADNLYRAMLIAVSRGCVDIVKFVLDNCGAELLDYVDGADDFPCPLVTAIKHGQREVVDFLYAHDTGCEDESYVPALCTAAAYGPLDLVKMFYDNGEFNGSALEGAFASAAGKNQLEIMTYLQSKSEFDGEAIDKAFVEAARNGQLEAAKYLDTIEDHQVSAPSLDEAFEGAAGGCHLEMLGFLDGKGNFSRKVVPMAFENALNDIADLGVTGKDQVHVLKFLHGKGSVYPDVIDELFPYAGGHCSVAVVEFLYATGSISVHSVDEAFHKAAEGNCIEVVESLYKTGKVTQKSLDDAFLNAAERDDLYVMECLLSCRPNPRTLLDKALGKYTSARDLSDRVFHFLKQKQQILKK</sequence>
<accession>A0A6A4E4Q4</accession>
<dbReference type="InterPro" id="IPR036770">
    <property type="entry name" value="Ankyrin_rpt-contain_sf"/>
</dbReference>
<gene>
    <name evidence="1" type="ORF">PR003_g17901</name>
</gene>
<comment type="caution">
    <text evidence="1">The sequence shown here is derived from an EMBL/GenBank/DDBJ whole genome shotgun (WGS) entry which is preliminary data.</text>
</comment>
<evidence type="ECO:0008006" key="3">
    <source>
        <dbReference type="Google" id="ProtNLM"/>
    </source>
</evidence>
<reference evidence="1 2" key="1">
    <citation type="submission" date="2018-08" db="EMBL/GenBank/DDBJ databases">
        <title>Genomic investigation of the strawberry pathogen Phytophthora fragariae indicates pathogenicity is determined by transcriptional variation in three key races.</title>
        <authorList>
            <person name="Adams T.M."/>
            <person name="Armitage A.D."/>
            <person name="Sobczyk M.K."/>
            <person name="Bates H.J."/>
            <person name="Dunwell J.M."/>
            <person name="Nellist C.F."/>
            <person name="Harrison R.J."/>
        </authorList>
    </citation>
    <scope>NUCLEOTIDE SEQUENCE [LARGE SCALE GENOMIC DNA]</scope>
    <source>
        <strain evidence="1 2">SCRP333</strain>
    </source>
</reference>
<evidence type="ECO:0000313" key="1">
    <source>
        <dbReference type="EMBL" id="KAE9319709.1"/>
    </source>
</evidence>
<dbReference type="PANTHER" id="PTHR46586:SF2">
    <property type="entry name" value="SWIM-TYPE DOMAIN-CONTAINING PROTEIN"/>
    <property type="match status" value="1"/>
</dbReference>
<evidence type="ECO:0000313" key="2">
    <source>
        <dbReference type="Proteomes" id="UP000434957"/>
    </source>
</evidence>
<dbReference type="EMBL" id="QXFT01001397">
    <property type="protein sequence ID" value="KAE9319709.1"/>
    <property type="molecule type" value="Genomic_DNA"/>
</dbReference>
<dbReference type="Proteomes" id="UP000434957">
    <property type="component" value="Unassembled WGS sequence"/>
</dbReference>
<name>A0A6A4E4Q4_9STRA</name>